<dbReference type="PANTHER" id="PTHR33408:SF2">
    <property type="entry name" value="TRANSPOSASE DDE DOMAIN-CONTAINING PROTEIN"/>
    <property type="match status" value="1"/>
</dbReference>
<dbReference type="EMBL" id="JAMJEV010000014">
    <property type="protein sequence ID" value="MDO0824442.1"/>
    <property type="molecule type" value="Genomic_DNA"/>
</dbReference>
<evidence type="ECO:0000313" key="2">
    <source>
        <dbReference type="EMBL" id="MDO0824442.1"/>
    </source>
</evidence>
<name>A0ABT8QSV6_9FIRM</name>
<accession>A0ABT8QSV6</accession>
<proteinExistence type="predicted"/>
<dbReference type="Pfam" id="PF13751">
    <property type="entry name" value="DDE_Tnp_1_6"/>
    <property type="match status" value="1"/>
</dbReference>
<evidence type="ECO:0000259" key="1">
    <source>
        <dbReference type="Pfam" id="PF13751"/>
    </source>
</evidence>
<evidence type="ECO:0000313" key="3">
    <source>
        <dbReference type="Proteomes" id="UP001176021"/>
    </source>
</evidence>
<organism evidence="2 3">
    <name type="scientific">Desulfosporosinus nitroreducens</name>
    <dbReference type="NCBI Taxonomy" id="2018668"/>
    <lineage>
        <taxon>Bacteria</taxon>
        <taxon>Bacillati</taxon>
        <taxon>Bacillota</taxon>
        <taxon>Clostridia</taxon>
        <taxon>Eubacteriales</taxon>
        <taxon>Desulfitobacteriaceae</taxon>
        <taxon>Desulfosporosinus</taxon>
    </lineage>
</organism>
<dbReference type="Proteomes" id="UP001176021">
    <property type="component" value="Unassembled WGS sequence"/>
</dbReference>
<dbReference type="PANTHER" id="PTHR33408">
    <property type="entry name" value="TRANSPOSASE"/>
    <property type="match status" value="1"/>
</dbReference>
<sequence>MCSEEGLKMRSLRPVEVESVFGDIKGNFGMRRFLLKGLEKVKIEWGLHCIAHNMRKMAVVMG</sequence>
<reference evidence="2" key="1">
    <citation type="submission" date="2022-05" db="EMBL/GenBank/DDBJ databases">
        <title>Expanded diversity of anoxic marine methylotrophy in a Black Sea sulfate reducing microorganism.</title>
        <authorList>
            <person name="Fischer P.Q."/>
            <person name="Stams A.J.M."/>
            <person name="Villanueva L."/>
            <person name="Sousa D.Z."/>
        </authorList>
    </citation>
    <scope>NUCLEOTIDE SEQUENCE</scope>
    <source>
        <strain evidence="2">P130</strain>
    </source>
</reference>
<dbReference type="InterPro" id="IPR025668">
    <property type="entry name" value="Tnp_DDE_dom"/>
</dbReference>
<keyword evidence="3" id="KW-1185">Reference proteome</keyword>
<gene>
    <name evidence="2" type="ORF">M8H41_16505</name>
</gene>
<feature type="domain" description="Transposase DDE" evidence="1">
    <location>
        <begin position="3"/>
        <end position="58"/>
    </location>
</feature>
<protein>
    <submittedName>
        <fullName evidence="2">Transposase</fullName>
    </submittedName>
</protein>
<comment type="caution">
    <text evidence="2">The sequence shown here is derived from an EMBL/GenBank/DDBJ whole genome shotgun (WGS) entry which is preliminary data.</text>
</comment>